<dbReference type="InterPro" id="IPR050679">
    <property type="entry name" value="Bact_HTH_transcr_reg"/>
</dbReference>
<sequence>MTKKPYIPPLYIQIKDILIEKINSGELESGSQLPSEREISETYQISRMTARSALTQLVDLGYAYRVKGKGTFVRIPNFERDFVKLSGFSQMLISRGIKPSNRVVKTGIIEVDKKIASLLETTIGAKAYEIVRVRYGDNIPLALEYSYLPVSLFDDLLQYDFEKDSLYEIIENIYNHKLKFSKQWIKITTLDENEAKMLDVAENTPAFLLESISYDMDDRVVEATRSLNIGDRTTFYTELWPGSGV</sequence>
<evidence type="ECO:0000256" key="2">
    <source>
        <dbReference type="ARBA" id="ARBA00023125"/>
    </source>
</evidence>
<keyword evidence="2" id="KW-0238">DNA-binding</keyword>
<dbReference type="Pfam" id="PF07702">
    <property type="entry name" value="UTRA"/>
    <property type="match status" value="1"/>
</dbReference>
<evidence type="ECO:0000313" key="6">
    <source>
        <dbReference type="Proteomes" id="UP000184052"/>
    </source>
</evidence>
<evidence type="ECO:0000256" key="3">
    <source>
        <dbReference type="ARBA" id="ARBA00023163"/>
    </source>
</evidence>
<dbReference type="PANTHER" id="PTHR44846:SF1">
    <property type="entry name" value="MANNOSYL-D-GLYCERATE TRANSPORT_METABOLISM SYSTEM REPRESSOR MNGR-RELATED"/>
    <property type="match status" value="1"/>
</dbReference>
<proteinExistence type="predicted"/>
<accession>A0A1M6INE5</accession>
<keyword evidence="6" id="KW-1185">Reference proteome</keyword>
<evidence type="ECO:0000256" key="1">
    <source>
        <dbReference type="ARBA" id="ARBA00023015"/>
    </source>
</evidence>
<dbReference type="GO" id="GO:0003677">
    <property type="term" value="F:DNA binding"/>
    <property type="evidence" value="ECO:0007669"/>
    <property type="project" value="UniProtKB-KW"/>
</dbReference>
<dbReference type="AlphaFoldDB" id="A0A1M6INE5"/>
<dbReference type="CDD" id="cd07377">
    <property type="entry name" value="WHTH_GntR"/>
    <property type="match status" value="1"/>
</dbReference>
<dbReference type="Pfam" id="PF00392">
    <property type="entry name" value="GntR"/>
    <property type="match status" value="1"/>
</dbReference>
<dbReference type="Proteomes" id="UP000184052">
    <property type="component" value="Unassembled WGS sequence"/>
</dbReference>
<evidence type="ECO:0000259" key="4">
    <source>
        <dbReference type="PROSITE" id="PS50949"/>
    </source>
</evidence>
<dbReference type="STRING" id="1121476.SAMN02745751_02373"/>
<dbReference type="PANTHER" id="PTHR44846">
    <property type="entry name" value="MANNOSYL-D-GLYCERATE TRANSPORT/METABOLISM SYSTEM REPRESSOR MNGR-RELATED"/>
    <property type="match status" value="1"/>
</dbReference>
<dbReference type="InterPro" id="IPR036390">
    <property type="entry name" value="WH_DNA-bd_sf"/>
</dbReference>
<dbReference type="InterPro" id="IPR000524">
    <property type="entry name" value="Tscrpt_reg_HTH_GntR"/>
</dbReference>
<dbReference type="InterPro" id="IPR028978">
    <property type="entry name" value="Chorismate_lyase_/UTRA_dom_sf"/>
</dbReference>
<keyword evidence="1" id="KW-0805">Transcription regulation</keyword>
<dbReference type="PRINTS" id="PR00035">
    <property type="entry name" value="HTHGNTR"/>
</dbReference>
<dbReference type="PROSITE" id="PS50949">
    <property type="entry name" value="HTH_GNTR"/>
    <property type="match status" value="1"/>
</dbReference>
<dbReference type="Gene3D" id="1.10.10.10">
    <property type="entry name" value="Winged helix-like DNA-binding domain superfamily/Winged helix DNA-binding domain"/>
    <property type="match status" value="1"/>
</dbReference>
<dbReference type="RefSeq" id="WP_073049797.1">
    <property type="nucleotide sequence ID" value="NZ_FQZL01000018.1"/>
</dbReference>
<dbReference type="InterPro" id="IPR011663">
    <property type="entry name" value="UTRA"/>
</dbReference>
<gene>
    <name evidence="5" type="ORF">SAMN02745751_02373</name>
</gene>
<dbReference type="EMBL" id="FQZL01000018">
    <property type="protein sequence ID" value="SHJ35978.1"/>
    <property type="molecule type" value="Genomic_DNA"/>
</dbReference>
<organism evidence="5 6">
    <name type="scientific">Dethiosulfatibacter aminovorans DSM 17477</name>
    <dbReference type="NCBI Taxonomy" id="1121476"/>
    <lineage>
        <taxon>Bacteria</taxon>
        <taxon>Bacillati</taxon>
        <taxon>Bacillota</taxon>
        <taxon>Tissierellia</taxon>
        <taxon>Dethiosulfatibacter</taxon>
    </lineage>
</organism>
<dbReference type="Gene3D" id="3.40.1410.10">
    <property type="entry name" value="Chorismate lyase-like"/>
    <property type="match status" value="1"/>
</dbReference>
<name>A0A1M6INE5_9FIRM</name>
<dbReference type="SMART" id="SM00866">
    <property type="entry name" value="UTRA"/>
    <property type="match status" value="1"/>
</dbReference>
<dbReference type="GO" id="GO:0003700">
    <property type="term" value="F:DNA-binding transcription factor activity"/>
    <property type="evidence" value="ECO:0007669"/>
    <property type="project" value="InterPro"/>
</dbReference>
<dbReference type="SUPFAM" id="SSF64288">
    <property type="entry name" value="Chorismate lyase-like"/>
    <property type="match status" value="1"/>
</dbReference>
<reference evidence="5 6" key="1">
    <citation type="submission" date="2016-11" db="EMBL/GenBank/DDBJ databases">
        <authorList>
            <person name="Jaros S."/>
            <person name="Januszkiewicz K."/>
            <person name="Wedrychowicz H."/>
        </authorList>
    </citation>
    <scope>NUCLEOTIDE SEQUENCE [LARGE SCALE GENOMIC DNA]</scope>
    <source>
        <strain evidence="5 6">DSM 17477</strain>
    </source>
</reference>
<dbReference type="SUPFAM" id="SSF46785">
    <property type="entry name" value="Winged helix' DNA-binding domain"/>
    <property type="match status" value="1"/>
</dbReference>
<dbReference type="OrthoDB" id="9801546at2"/>
<protein>
    <submittedName>
        <fullName evidence="5">GntR family transcriptional regulator</fullName>
    </submittedName>
</protein>
<keyword evidence="3" id="KW-0804">Transcription</keyword>
<dbReference type="GO" id="GO:0045892">
    <property type="term" value="P:negative regulation of DNA-templated transcription"/>
    <property type="evidence" value="ECO:0007669"/>
    <property type="project" value="TreeGrafter"/>
</dbReference>
<dbReference type="SMART" id="SM00345">
    <property type="entry name" value="HTH_GNTR"/>
    <property type="match status" value="1"/>
</dbReference>
<evidence type="ECO:0000313" key="5">
    <source>
        <dbReference type="EMBL" id="SHJ35978.1"/>
    </source>
</evidence>
<feature type="domain" description="HTH gntR-type" evidence="4">
    <location>
        <begin position="8"/>
        <end position="76"/>
    </location>
</feature>
<dbReference type="InterPro" id="IPR036388">
    <property type="entry name" value="WH-like_DNA-bd_sf"/>
</dbReference>